<feature type="transmembrane region" description="Helical" evidence="8">
    <location>
        <begin position="182"/>
        <end position="204"/>
    </location>
</feature>
<keyword evidence="7 8" id="KW-0472">Membrane</keyword>
<keyword evidence="6 8" id="KW-1133">Transmembrane helix</keyword>
<evidence type="ECO:0000256" key="3">
    <source>
        <dbReference type="ARBA" id="ARBA00022475"/>
    </source>
</evidence>
<evidence type="ECO:0000313" key="10">
    <source>
        <dbReference type="Proteomes" id="UP000254519"/>
    </source>
</evidence>
<feature type="transmembrane region" description="Helical" evidence="8">
    <location>
        <begin position="254"/>
        <end position="275"/>
    </location>
</feature>
<dbReference type="EMBL" id="UGYZ01000002">
    <property type="protein sequence ID" value="SUJ10151.1"/>
    <property type="molecule type" value="Genomic_DNA"/>
</dbReference>
<feature type="transmembrane region" description="Helical" evidence="8">
    <location>
        <begin position="337"/>
        <end position="357"/>
    </location>
</feature>
<name>A0A380C1M4_SPOPA</name>
<dbReference type="RefSeq" id="WP_115361728.1">
    <property type="nucleotide sequence ID" value="NZ_CP038012.1"/>
</dbReference>
<dbReference type="PANTHER" id="PTHR32195">
    <property type="entry name" value="OS07G0662800 PROTEIN"/>
    <property type="match status" value="1"/>
</dbReference>
<evidence type="ECO:0000256" key="8">
    <source>
        <dbReference type="SAM" id="Phobius"/>
    </source>
</evidence>
<keyword evidence="2" id="KW-0813">Transport</keyword>
<dbReference type="AlphaFoldDB" id="A0A380C1M4"/>
<dbReference type="PANTHER" id="PTHR32195:SF26">
    <property type="entry name" value="TRYPTOPHAN OR TYROSINE TRANSPORTER PROTEIN"/>
    <property type="match status" value="1"/>
</dbReference>
<evidence type="ECO:0000256" key="1">
    <source>
        <dbReference type="ARBA" id="ARBA00004429"/>
    </source>
</evidence>
<dbReference type="Gene3D" id="1.20.1740.10">
    <property type="entry name" value="Amino acid/polyamine transporter I"/>
    <property type="match status" value="1"/>
</dbReference>
<keyword evidence="3" id="KW-1003">Cell membrane</keyword>
<feature type="transmembrane region" description="Helical" evidence="8">
    <location>
        <begin position="216"/>
        <end position="234"/>
    </location>
</feature>
<dbReference type="GO" id="GO:0005886">
    <property type="term" value="C:plasma membrane"/>
    <property type="evidence" value="ECO:0007669"/>
    <property type="project" value="UniProtKB-SubCell"/>
</dbReference>
<feature type="transmembrane region" description="Helical" evidence="8">
    <location>
        <begin position="295"/>
        <end position="316"/>
    </location>
</feature>
<dbReference type="GO" id="GO:0003333">
    <property type="term" value="P:amino acid transmembrane transport"/>
    <property type="evidence" value="ECO:0007669"/>
    <property type="project" value="InterPro"/>
</dbReference>
<feature type="transmembrane region" description="Helical" evidence="8">
    <location>
        <begin position="150"/>
        <end position="173"/>
    </location>
</feature>
<evidence type="ECO:0000313" key="9">
    <source>
        <dbReference type="EMBL" id="SUJ10151.1"/>
    </source>
</evidence>
<evidence type="ECO:0000256" key="4">
    <source>
        <dbReference type="ARBA" id="ARBA00022519"/>
    </source>
</evidence>
<reference evidence="9 10" key="1">
    <citation type="submission" date="2018-06" db="EMBL/GenBank/DDBJ databases">
        <authorList>
            <consortium name="Pathogen Informatics"/>
            <person name="Doyle S."/>
        </authorList>
    </citation>
    <scope>NUCLEOTIDE SEQUENCE [LARGE SCALE GENOMIC DNA]</scope>
    <source>
        <strain evidence="10">ATCC 11859 / DSM 33 / NCIB 8841 / NCTC 4822</strain>
    </source>
</reference>
<accession>A0A380C1M4</accession>
<comment type="subcellular location">
    <subcellularLocation>
        <location evidence="1">Cell inner membrane</location>
        <topology evidence="1">Multi-pass membrane protein</topology>
    </subcellularLocation>
</comment>
<dbReference type="InterPro" id="IPR018227">
    <property type="entry name" value="Amino_acid_transport_2"/>
</dbReference>
<feature type="transmembrane region" description="Helical" evidence="8">
    <location>
        <begin position="72"/>
        <end position="94"/>
    </location>
</feature>
<sequence>MGIKGEKLNIESIVIEKEQSDPIITQSTQNEGFKESSLRIENINFWDGVAIIVGSSIGAGILSLAYGTKNAGFPVLVFWVILTGLFTTISMLYVAETTLRTKKPFQLSGLAETYIGKVGAWLMFIAVFGNSLGALIAYTTGSGRVLSEILNVPPIIGSILFFIPAVVVVWFGLKAVGAAEKVITACMVIMVLILILATVIGPGLKGEYLTYMNVSVSIPIFTLVIFTFIGQYAVPELTRGFVNGDIKRLPRSIITGNTIVAILLILVPMSALGLNGPEKVTEIVTIAWAEALGQWAFFTANIFTLFAFLTSFWAIGQSLLTNIVDKLKFPSEWDLKFRLIALSIVAIPPFVIAYTGLIGFVDVLSLTGSFSGVIMGILPVLMLNRARKIGTREPEWTCGRLAHPAVQALIVLTFVSASVYTIMKTFNILPSGW</sequence>
<dbReference type="Pfam" id="PF03222">
    <property type="entry name" value="Trp_Tyr_perm"/>
    <property type="match status" value="1"/>
</dbReference>
<dbReference type="Proteomes" id="UP000254519">
    <property type="component" value="Unassembled WGS sequence"/>
</dbReference>
<feature type="transmembrane region" description="Helical" evidence="8">
    <location>
        <begin position="114"/>
        <end position="138"/>
    </location>
</feature>
<protein>
    <submittedName>
        <fullName evidence="9">Tyrosine transporter TyrP</fullName>
    </submittedName>
</protein>
<proteinExistence type="predicted"/>
<feature type="transmembrane region" description="Helical" evidence="8">
    <location>
        <begin position="363"/>
        <end position="383"/>
    </location>
</feature>
<evidence type="ECO:0000256" key="5">
    <source>
        <dbReference type="ARBA" id="ARBA00022692"/>
    </source>
</evidence>
<keyword evidence="10" id="KW-1185">Reference proteome</keyword>
<keyword evidence="5 8" id="KW-0812">Transmembrane</keyword>
<gene>
    <name evidence="9" type="ORF">NCTC4822_01957</name>
</gene>
<dbReference type="OrthoDB" id="2781034at2"/>
<keyword evidence="4" id="KW-0997">Cell inner membrane</keyword>
<feature type="transmembrane region" description="Helical" evidence="8">
    <location>
        <begin position="404"/>
        <end position="423"/>
    </location>
</feature>
<feature type="transmembrane region" description="Helical" evidence="8">
    <location>
        <begin position="43"/>
        <end position="66"/>
    </location>
</feature>
<evidence type="ECO:0000256" key="7">
    <source>
        <dbReference type="ARBA" id="ARBA00023136"/>
    </source>
</evidence>
<evidence type="ECO:0000256" key="6">
    <source>
        <dbReference type="ARBA" id="ARBA00022989"/>
    </source>
</evidence>
<evidence type="ECO:0000256" key="2">
    <source>
        <dbReference type="ARBA" id="ARBA00022448"/>
    </source>
</evidence>
<organism evidence="9 10">
    <name type="scientific">Sporosarcina pasteurii</name>
    <name type="common">Bacillus pasteurii</name>
    <dbReference type="NCBI Taxonomy" id="1474"/>
    <lineage>
        <taxon>Bacteria</taxon>
        <taxon>Bacillati</taxon>
        <taxon>Bacillota</taxon>
        <taxon>Bacilli</taxon>
        <taxon>Bacillales</taxon>
        <taxon>Caryophanaceae</taxon>
        <taxon>Sporosarcina</taxon>
    </lineage>
</organism>